<dbReference type="PANTHER" id="PTHR43884">
    <property type="entry name" value="ACYL-COA DEHYDROGENASE"/>
    <property type="match status" value="1"/>
</dbReference>
<dbReference type="InterPro" id="IPR036250">
    <property type="entry name" value="AcylCo_DH-like_C"/>
</dbReference>
<dbReference type="SUPFAM" id="SSF47203">
    <property type="entry name" value="Acyl-CoA dehydrogenase C-terminal domain-like"/>
    <property type="match status" value="1"/>
</dbReference>
<name>A0A177YHQ6_9NOCA</name>
<evidence type="ECO:0000259" key="2">
    <source>
        <dbReference type="Pfam" id="PF08028"/>
    </source>
</evidence>
<dbReference type="Gene3D" id="2.40.110.10">
    <property type="entry name" value="Butyryl-CoA Dehydrogenase, subunit A, domain 2"/>
    <property type="match status" value="1"/>
</dbReference>
<comment type="caution">
    <text evidence="3">The sequence shown here is derived from an EMBL/GenBank/DDBJ whole genome shotgun (WGS) entry which is preliminary data.</text>
</comment>
<protein>
    <submittedName>
        <fullName evidence="3">Acyl-CoA dehydrogenase</fullName>
    </submittedName>
</protein>
<dbReference type="Proteomes" id="UP000077519">
    <property type="component" value="Unassembled WGS sequence"/>
</dbReference>
<dbReference type="AlphaFoldDB" id="A0A177YHQ6"/>
<dbReference type="EMBL" id="LVHI01000012">
    <property type="protein sequence ID" value="OAK54759.1"/>
    <property type="molecule type" value="Genomic_DNA"/>
</dbReference>
<accession>A0A177YHQ6</accession>
<evidence type="ECO:0000313" key="4">
    <source>
        <dbReference type="Proteomes" id="UP000077519"/>
    </source>
</evidence>
<sequence length="410" mass="44089">MTTAVDKPVGVLVPGSTEYRALLATIAEGASRRDLEDQNPFDQIDALRRAGVGALRLPKDIGGGGLTVRELFGVIADIAEADPIVAHILRTHFWFVEERLRQATAVDYPGFENDRWIQLILQGKIFGNASSERGSQAVGNFKYGTHLTAYGDKFLLDGEKFYSTGTLFSDYVSIWADIDGVAVASVIVPTDRDGVEIVDDWDGIGQRRTGTGTTRFTSVSVTEDDIVSRIPLDAAPDPSYQFAFLQLYLHGLVSGILRSVVTDAVDLIGSRTRGFAHGPTEELTRDPLLQNAVGQLASTAFAAESTTLAAADAIDAAYESLVNAVPDADLAALASLRASQAKVHIDDIATRAATVLFEVGGASAASRAKNLDRHWRNIRTITLHNPAAYKAAAIGNKILNDEPLPFNGYF</sequence>
<dbReference type="PIRSF" id="PIRSF016578">
    <property type="entry name" value="HsaA"/>
    <property type="match status" value="1"/>
</dbReference>
<dbReference type="InterPro" id="IPR009100">
    <property type="entry name" value="AcylCoA_DH/oxidase_NM_dom_sf"/>
</dbReference>
<dbReference type="SUPFAM" id="SSF56645">
    <property type="entry name" value="Acyl-CoA dehydrogenase NM domain-like"/>
    <property type="match status" value="1"/>
</dbReference>
<gene>
    <name evidence="3" type="ORF">A3K89_05370</name>
</gene>
<dbReference type="PANTHER" id="PTHR43884:SF12">
    <property type="entry name" value="ISOVALERYL-COA DEHYDROGENASE, MITOCHONDRIAL-RELATED"/>
    <property type="match status" value="1"/>
</dbReference>
<dbReference type="GO" id="GO:0006552">
    <property type="term" value="P:L-leucine catabolic process"/>
    <property type="evidence" value="ECO:0007669"/>
    <property type="project" value="TreeGrafter"/>
</dbReference>
<dbReference type="RefSeq" id="WP_068425557.1">
    <property type="nucleotide sequence ID" value="NZ_LVHI01000012.1"/>
</dbReference>
<evidence type="ECO:0000256" key="1">
    <source>
        <dbReference type="ARBA" id="ARBA00023002"/>
    </source>
</evidence>
<dbReference type="Pfam" id="PF08028">
    <property type="entry name" value="Acyl-CoA_dh_2"/>
    <property type="match status" value="1"/>
</dbReference>
<reference evidence="3 4" key="1">
    <citation type="submission" date="2016-03" db="EMBL/GenBank/DDBJ databases">
        <title>Genome sequence of Rhodococcus kyotonensis KB10.</title>
        <authorList>
            <person name="Jeong H."/>
            <person name="Hong C.E."/>
            <person name="Jo S.H."/>
            <person name="Park J.M."/>
        </authorList>
    </citation>
    <scope>NUCLEOTIDE SEQUENCE [LARGE SCALE GENOMIC DNA]</scope>
    <source>
        <strain evidence="3 4">KB10</strain>
    </source>
</reference>
<dbReference type="InterPro" id="IPR046373">
    <property type="entry name" value="Acyl-CoA_Oxase/DH_mid-dom_sf"/>
</dbReference>
<dbReference type="InterPro" id="IPR013107">
    <property type="entry name" value="Acyl-CoA_DH_C"/>
</dbReference>
<dbReference type="Gene3D" id="1.10.540.10">
    <property type="entry name" value="Acyl-CoA dehydrogenase/oxidase, N-terminal domain"/>
    <property type="match status" value="1"/>
</dbReference>
<dbReference type="Gene3D" id="1.20.140.10">
    <property type="entry name" value="Butyryl-CoA Dehydrogenase, subunit A, domain 3"/>
    <property type="match status" value="1"/>
</dbReference>
<keyword evidence="1" id="KW-0560">Oxidoreductase</keyword>
<dbReference type="GO" id="GO:0008470">
    <property type="term" value="F:3-methylbutanoyl-CoA dehydrogenase activity"/>
    <property type="evidence" value="ECO:0007669"/>
    <property type="project" value="TreeGrafter"/>
</dbReference>
<organism evidence="3 4">
    <name type="scientific">Rhodococcoides kyotonense</name>
    <dbReference type="NCBI Taxonomy" id="398843"/>
    <lineage>
        <taxon>Bacteria</taxon>
        <taxon>Bacillati</taxon>
        <taxon>Actinomycetota</taxon>
        <taxon>Actinomycetes</taxon>
        <taxon>Mycobacteriales</taxon>
        <taxon>Nocardiaceae</taxon>
        <taxon>Rhodococcoides</taxon>
    </lineage>
</organism>
<evidence type="ECO:0000313" key="3">
    <source>
        <dbReference type="EMBL" id="OAK54759.1"/>
    </source>
</evidence>
<feature type="domain" description="Acyl-CoA dehydrogenase C-terminal" evidence="2">
    <location>
        <begin position="255"/>
        <end position="385"/>
    </location>
</feature>
<dbReference type="InterPro" id="IPR037069">
    <property type="entry name" value="AcylCoA_DH/ox_N_sf"/>
</dbReference>
<keyword evidence="4" id="KW-1185">Reference proteome</keyword>
<proteinExistence type="predicted"/>
<dbReference type="GO" id="GO:0050660">
    <property type="term" value="F:flavin adenine dinucleotide binding"/>
    <property type="evidence" value="ECO:0007669"/>
    <property type="project" value="InterPro"/>
</dbReference>